<evidence type="ECO:0000313" key="3">
    <source>
        <dbReference type="Proteomes" id="UP000887013"/>
    </source>
</evidence>
<evidence type="ECO:0000256" key="1">
    <source>
        <dbReference type="SAM" id="MobiDB-lite"/>
    </source>
</evidence>
<organism evidence="2 3">
    <name type="scientific">Nephila pilipes</name>
    <name type="common">Giant wood spider</name>
    <name type="synonym">Nephila maculata</name>
    <dbReference type="NCBI Taxonomy" id="299642"/>
    <lineage>
        <taxon>Eukaryota</taxon>
        <taxon>Metazoa</taxon>
        <taxon>Ecdysozoa</taxon>
        <taxon>Arthropoda</taxon>
        <taxon>Chelicerata</taxon>
        <taxon>Arachnida</taxon>
        <taxon>Araneae</taxon>
        <taxon>Araneomorphae</taxon>
        <taxon>Entelegynae</taxon>
        <taxon>Araneoidea</taxon>
        <taxon>Nephilidae</taxon>
        <taxon>Nephila</taxon>
    </lineage>
</organism>
<sequence>MVPECQTKQTLNFKGKNPKYLEPSEWGELNCSGSLPVGGRNNSTYMRNRENPKELDYSDEESSSFENVCIGQCSREIAKYGSLNSKKNISIFQERNELGGPFCSVIGSLPEVYNPTSTGYKAQQISVLSSDKGSPLYRNVPIGPIFSRHRSF</sequence>
<gene>
    <name evidence="2" type="ORF">NPIL_673131</name>
</gene>
<comment type="caution">
    <text evidence="2">The sequence shown here is derived from an EMBL/GenBank/DDBJ whole genome shotgun (WGS) entry which is preliminary data.</text>
</comment>
<reference evidence="2" key="1">
    <citation type="submission" date="2020-08" db="EMBL/GenBank/DDBJ databases">
        <title>Multicomponent nature underlies the extraordinary mechanical properties of spider dragline silk.</title>
        <authorList>
            <person name="Kono N."/>
            <person name="Nakamura H."/>
            <person name="Mori M."/>
            <person name="Yoshida Y."/>
            <person name="Ohtoshi R."/>
            <person name="Malay A.D."/>
            <person name="Moran D.A.P."/>
            <person name="Tomita M."/>
            <person name="Numata K."/>
            <person name="Arakawa K."/>
        </authorList>
    </citation>
    <scope>NUCLEOTIDE SEQUENCE</scope>
</reference>
<dbReference type="AlphaFoldDB" id="A0A8X6U495"/>
<evidence type="ECO:0000313" key="2">
    <source>
        <dbReference type="EMBL" id="GFT79784.1"/>
    </source>
</evidence>
<accession>A0A8X6U495</accession>
<dbReference type="Proteomes" id="UP000887013">
    <property type="component" value="Unassembled WGS sequence"/>
</dbReference>
<dbReference type="EMBL" id="BMAW01022841">
    <property type="protein sequence ID" value="GFT79784.1"/>
    <property type="molecule type" value="Genomic_DNA"/>
</dbReference>
<keyword evidence="3" id="KW-1185">Reference proteome</keyword>
<feature type="region of interest" description="Disordered" evidence="1">
    <location>
        <begin position="40"/>
        <end position="59"/>
    </location>
</feature>
<name>A0A8X6U495_NEPPI</name>
<proteinExistence type="predicted"/>
<feature type="compositionally biased region" description="Basic and acidic residues" evidence="1">
    <location>
        <begin position="47"/>
        <end position="56"/>
    </location>
</feature>
<protein>
    <submittedName>
        <fullName evidence="2">Uncharacterized protein</fullName>
    </submittedName>
</protein>